<proteinExistence type="predicted"/>
<accession>A0A1H7GSM5</accession>
<evidence type="ECO:0000313" key="1">
    <source>
        <dbReference type="EMBL" id="SEK41034.1"/>
    </source>
</evidence>
<name>A0A1H7GSM5_9FIRM</name>
<protein>
    <recommendedName>
        <fullName evidence="3">Lipoprotein</fullName>
    </recommendedName>
</protein>
<organism evidence="1 2">
    <name type="scientific">Pseudobutyrivibrio ruminis</name>
    <dbReference type="NCBI Taxonomy" id="46206"/>
    <lineage>
        <taxon>Bacteria</taxon>
        <taxon>Bacillati</taxon>
        <taxon>Bacillota</taxon>
        <taxon>Clostridia</taxon>
        <taxon>Lachnospirales</taxon>
        <taxon>Lachnospiraceae</taxon>
        <taxon>Pseudobutyrivibrio</taxon>
    </lineage>
</organism>
<dbReference type="AlphaFoldDB" id="A0A1H7GSM5"/>
<sequence>MKKHIFITTLSVFGLLLGGCSNSITDMQSRGYDDDSFLSDDSCSYTYAERLGNVTSDSVDLQFKGFTGNDYVWYLTADETSEFSLDYSFDVEKGNFKIIEITPDKEVITLWENLDDATAEGTLNIDVEEGTSLIKIVGKKAKGDIQINATSNQEVQIIVPNVPDV</sequence>
<dbReference type="Proteomes" id="UP000182321">
    <property type="component" value="Unassembled WGS sequence"/>
</dbReference>
<gene>
    <name evidence="1" type="ORF">SAMN02910377_00775</name>
</gene>
<dbReference type="EMBL" id="FNZX01000005">
    <property type="protein sequence ID" value="SEK41034.1"/>
    <property type="molecule type" value="Genomic_DNA"/>
</dbReference>
<keyword evidence="2" id="KW-1185">Reference proteome</keyword>
<evidence type="ECO:0008006" key="3">
    <source>
        <dbReference type="Google" id="ProtNLM"/>
    </source>
</evidence>
<dbReference type="PROSITE" id="PS51257">
    <property type="entry name" value="PROKAR_LIPOPROTEIN"/>
    <property type="match status" value="1"/>
</dbReference>
<reference evidence="2" key="1">
    <citation type="submission" date="2016-10" db="EMBL/GenBank/DDBJ databases">
        <authorList>
            <person name="Varghese N."/>
        </authorList>
    </citation>
    <scope>NUCLEOTIDE SEQUENCE [LARGE SCALE GENOMIC DNA]</scope>
    <source>
        <strain evidence="2">ACV-9</strain>
    </source>
</reference>
<dbReference type="RefSeq" id="WP_074789436.1">
    <property type="nucleotide sequence ID" value="NZ_FNZX01000005.1"/>
</dbReference>
<evidence type="ECO:0000313" key="2">
    <source>
        <dbReference type="Proteomes" id="UP000182321"/>
    </source>
</evidence>